<dbReference type="PANTHER" id="PTHR43884">
    <property type="entry name" value="ACYL-COA DEHYDROGENASE"/>
    <property type="match status" value="1"/>
</dbReference>
<evidence type="ECO:0000256" key="1">
    <source>
        <dbReference type="ARBA" id="ARBA00022630"/>
    </source>
</evidence>
<proteinExistence type="predicted"/>
<dbReference type="GO" id="GO:0000062">
    <property type="term" value="F:fatty-acyl-CoA binding"/>
    <property type="evidence" value="ECO:0007669"/>
    <property type="project" value="TreeGrafter"/>
</dbReference>
<evidence type="ECO:0000259" key="2">
    <source>
        <dbReference type="Pfam" id="PF00441"/>
    </source>
</evidence>
<sequence>MGAALAGTMKKAIEIAVDHASNRVQFGSKINTFGAIQEKIARMAMLHYVTESMAPFQGKALKAERYAVACHYCHSHQ</sequence>
<dbReference type="AlphaFoldDB" id="A0A7R8WPF2"/>
<feature type="domain" description="Acyl-CoA dehydrogenase/oxidase C-terminal" evidence="2">
    <location>
        <begin position="2"/>
        <end position="65"/>
    </location>
</feature>
<evidence type="ECO:0000313" key="3">
    <source>
        <dbReference type="EMBL" id="CAD7232796.1"/>
    </source>
</evidence>
<organism evidence="3">
    <name type="scientific">Cyprideis torosa</name>
    <dbReference type="NCBI Taxonomy" id="163714"/>
    <lineage>
        <taxon>Eukaryota</taxon>
        <taxon>Metazoa</taxon>
        <taxon>Ecdysozoa</taxon>
        <taxon>Arthropoda</taxon>
        <taxon>Crustacea</taxon>
        <taxon>Oligostraca</taxon>
        <taxon>Ostracoda</taxon>
        <taxon>Podocopa</taxon>
        <taxon>Podocopida</taxon>
        <taxon>Cytherocopina</taxon>
        <taxon>Cytheroidea</taxon>
        <taxon>Cytherideidae</taxon>
        <taxon>Cyprideis</taxon>
    </lineage>
</organism>
<dbReference type="GO" id="GO:0017099">
    <property type="term" value="F:very-long-chain fatty acyl-CoA dehydrogenase activity"/>
    <property type="evidence" value="ECO:0007669"/>
    <property type="project" value="TreeGrafter"/>
</dbReference>
<dbReference type="InterPro" id="IPR009075">
    <property type="entry name" value="AcylCo_DH/oxidase_C"/>
</dbReference>
<name>A0A7R8WPF2_9CRUS</name>
<dbReference type="EMBL" id="OB665163">
    <property type="protein sequence ID" value="CAD7232796.1"/>
    <property type="molecule type" value="Genomic_DNA"/>
</dbReference>
<gene>
    <name evidence="3" type="ORF">CTOB1V02_LOCUS10623</name>
</gene>
<accession>A0A7R8WPF2</accession>
<dbReference type="PANTHER" id="PTHR43884:SF11">
    <property type="entry name" value="VERY LONG-CHAIN SPECIFIC ACYL-COA DEHYDROGENASE, MITOCHONDRIAL"/>
    <property type="match status" value="1"/>
</dbReference>
<dbReference type="Pfam" id="PF00441">
    <property type="entry name" value="Acyl-CoA_dh_1"/>
    <property type="match status" value="1"/>
</dbReference>
<dbReference type="Gene3D" id="1.20.140.10">
    <property type="entry name" value="Butyryl-CoA Dehydrogenase, subunit A, domain 3"/>
    <property type="match status" value="1"/>
</dbReference>
<reference evidence="3" key="1">
    <citation type="submission" date="2020-11" db="EMBL/GenBank/DDBJ databases">
        <authorList>
            <person name="Tran Van P."/>
        </authorList>
    </citation>
    <scope>NUCLEOTIDE SEQUENCE</scope>
</reference>
<dbReference type="InterPro" id="IPR036250">
    <property type="entry name" value="AcylCo_DH-like_C"/>
</dbReference>
<keyword evidence="1" id="KW-0285">Flavoprotein</keyword>
<protein>
    <recommendedName>
        <fullName evidence="2">Acyl-CoA dehydrogenase/oxidase C-terminal domain-containing protein</fullName>
    </recommendedName>
</protein>
<dbReference type="OrthoDB" id="2588832at2759"/>
<dbReference type="SUPFAM" id="SSF47203">
    <property type="entry name" value="Acyl-CoA dehydrogenase C-terminal domain-like"/>
    <property type="match status" value="1"/>
</dbReference>